<evidence type="ECO:0000313" key="2">
    <source>
        <dbReference type="EMBL" id="RRJ84585.1"/>
    </source>
</evidence>
<keyword evidence="1" id="KW-0812">Transmembrane</keyword>
<dbReference type="SUPFAM" id="SSF56935">
    <property type="entry name" value="Porins"/>
    <property type="match status" value="1"/>
</dbReference>
<keyword evidence="1" id="KW-0472">Membrane</keyword>
<feature type="transmembrane region" description="Helical" evidence="1">
    <location>
        <begin position="20"/>
        <end position="42"/>
    </location>
</feature>
<gene>
    <name evidence="2" type="ORF">D0544_05635</name>
</gene>
<reference evidence="2 3" key="1">
    <citation type="submission" date="2018-08" db="EMBL/GenBank/DDBJ databases">
        <authorList>
            <person name="Khan S.A."/>
        </authorList>
    </citation>
    <scope>NUCLEOTIDE SEQUENCE [LARGE SCALE GENOMIC DNA]</scope>
    <source>
        <strain evidence="2 3">GTF-13</strain>
    </source>
</reference>
<dbReference type="RefSeq" id="WP_125015016.1">
    <property type="nucleotide sequence ID" value="NZ_QWEZ01000001.1"/>
</dbReference>
<dbReference type="Proteomes" id="UP000280792">
    <property type="component" value="Unassembled WGS sequence"/>
</dbReference>
<comment type="caution">
    <text evidence="2">The sequence shown here is derived from an EMBL/GenBank/DDBJ whole genome shotgun (WGS) entry which is preliminary data.</text>
</comment>
<dbReference type="NCBIfam" id="TIGR03016">
    <property type="entry name" value="pepcterm_hypo_1"/>
    <property type="match status" value="1"/>
</dbReference>
<dbReference type="AlphaFoldDB" id="A0A3P3VPE5"/>
<reference evidence="2 3" key="2">
    <citation type="submission" date="2018-12" db="EMBL/GenBank/DDBJ databases">
        <title>Simiduia agarivorans gen. nov., sp. nov., a marine, agarolytic bacterium isolated from shallow coastal water from Keelung, Taiwan.</title>
        <authorList>
            <person name="Shieh W.Y."/>
        </authorList>
    </citation>
    <scope>NUCLEOTIDE SEQUENCE [LARGE SCALE GENOMIC DNA]</scope>
    <source>
        <strain evidence="2 3">GTF-13</strain>
    </source>
</reference>
<protein>
    <submittedName>
        <fullName evidence="2">TIGR03016 family PEP-CTERM system-associated outer membrane protein</fullName>
    </submittedName>
</protein>
<dbReference type="EMBL" id="QWEZ01000001">
    <property type="protein sequence ID" value="RRJ84585.1"/>
    <property type="molecule type" value="Genomic_DNA"/>
</dbReference>
<organism evidence="2 3">
    <name type="scientific">Aestuariirhabdus litorea</name>
    <dbReference type="NCBI Taxonomy" id="2528527"/>
    <lineage>
        <taxon>Bacteria</taxon>
        <taxon>Pseudomonadati</taxon>
        <taxon>Pseudomonadota</taxon>
        <taxon>Gammaproteobacteria</taxon>
        <taxon>Oceanospirillales</taxon>
        <taxon>Aestuariirhabdaceae</taxon>
        <taxon>Aestuariirhabdus</taxon>
    </lineage>
</organism>
<dbReference type="Gene3D" id="2.40.160.10">
    <property type="entry name" value="Porin"/>
    <property type="match status" value="1"/>
</dbReference>
<sequence length="516" mass="58418">MAITRVSRQSYSGQKPSRNASIHSLALTGKVFVFACFTVGYIPDSVSSVWSFAPSVAADLTYSDNVDLSDSDKDDDWILQVRPAVDFSKRDGRVNVGGRYSLQRAQYLNETDNNDTYHQLRSGLDAELIRNNLFFNAAANVRQTLIDLANPGSSDNVSGSDNIATVVDYKLEPVFQANVLGFSNLYASYQYGSVLYNDNKNTGSDSDQYGYSIGLSSDTDNQKYYWELFTQQITTNYDSTNDTEITDYRARVGYYLTQKLDVSATYGYEKQDNDQDNLRDDPDGSYWLLGFRWEPSERTSISGSMGRRYYGDSYSIDISQRHRRNTFTFGYSDLQTSTRDQFISSPNGFICPEAGPVSDCRSVDSALPLGIQIGEGEVLFGDVSIVTGINDQIFVSRTWRTGYLYTFRKSRINFTGFYQKREFQTFIAEEKSRGGTVSYSLDHNARTSSNVRFGYTKDELIDGVENKTNRLSYGLSRRLDSETTANLRVSYNRRTSDLTTSEYKEHRVVVGVLRYF</sequence>
<evidence type="ECO:0000313" key="3">
    <source>
        <dbReference type="Proteomes" id="UP000280792"/>
    </source>
</evidence>
<evidence type="ECO:0000256" key="1">
    <source>
        <dbReference type="SAM" id="Phobius"/>
    </source>
</evidence>
<dbReference type="InterPro" id="IPR017467">
    <property type="entry name" value="CHP03016_PEP-CTERM"/>
</dbReference>
<accession>A0A3P3VPE5</accession>
<proteinExistence type="predicted"/>
<keyword evidence="3" id="KW-1185">Reference proteome</keyword>
<keyword evidence="1" id="KW-1133">Transmembrane helix</keyword>
<dbReference type="InterPro" id="IPR023614">
    <property type="entry name" value="Porin_dom_sf"/>
</dbReference>
<name>A0A3P3VPE5_9GAMM</name>